<protein>
    <submittedName>
        <fullName evidence="1">Uncharacterized protein</fullName>
    </submittedName>
</protein>
<sequence length="33" mass="4002">MLIWELITRRLTSTTGNLRVLRSHNMADRSRFR</sequence>
<accession>A0A0A9AVG7</accession>
<name>A0A0A9AVG7_ARUDO</name>
<organism evidence="1">
    <name type="scientific">Arundo donax</name>
    <name type="common">Giant reed</name>
    <name type="synonym">Donax arundinaceus</name>
    <dbReference type="NCBI Taxonomy" id="35708"/>
    <lineage>
        <taxon>Eukaryota</taxon>
        <taxon>Viridiplantae</taxon>
        <taxon>Streptophyta</taxon>
        <taxon>Embryophyta</taxon>
        <taxon>Tracheophyta</taxon>
        <taxon>Spermatophyta</taxon>
        <taxon>Magnoliopsida</taxon>
        <taxon>Liliopsida</taxon>
        <taxon>Poales</taxon>
        <taxon>Poaceae</taxon>
        <taxon>PACMAD clade</taxon>
        <taxon>Arundinoideae</taxon>
        <taxon>Arundineae</taxon>
        <taxon>Arundo</taxon>
    </lineage>
</organism>
<proteinExistence type="predicted"/>
<evidence type="ECO:0000313" key="1">
    <source>
        <dbReference type="EMBL" id="JAD51072.1"/>
    </source>
</evidence>
<dbReference type="AlphaFoldDB" id="A0A0A9AVG7"/>
<dbReference type="EMBL" id="GBRH01246823">
    <property type="protein sequence ID" value="JAD51072.1"/>
    <property type="molecule type" value="Transcribed_RNA"/>
</dbReference>
<reference evidence="1" key="1">
    <citation type="submission" date="2014-09" db="EMBL/GenBank/DDBJ databases">
        <authorList>
            <person name="Magalhaes I.L.F."/>
            <person name="Oliveira U."/>
            <person name="Santos F.R."/>
            <person name="Vidigal T.H.D.A."/>
            <person name="Brescovit A.D."/>
            <person name="Santos A.J."/>
        </authorList>
    </citation>
    <scope>NUCLEOTIDE SEQUENCE</scope>
    <source>
        <tissue evidence="1">Shoot tissue taken approximately 20 cm above the soil surface</tissue>
    </source>
</reference>
<reference evidence="1" key="2">
    <citation type="journal article" date="2015" name="Data Brief">
        <title>Shoot transcriptome of the giant reed, Arundo donax.</title>
        <authorList>
            <person name="Barrero R.A."/>
            <person name="Guerrero F.D."/>
            <person name="Moolhuijzen P."/>
            <person name="Goolsby J.A."/>
            <person name="Tidwell J."/>
            <person name="Bellgard S.E."/>
            <person name="Bellgard M.I."/>
        </authorList>
    </citation>
    <scope>NUCLEOTIDE SEQUENCE</scope>
    <source>
        <tissue evidence="1">Shoot tissue taken approximately 20 cm above the soil surface</tissue>
    </source>
</reference>